<accession>A0A917A552</accession>
<dbReference type="InterPro" id="IPR019277">
    <property type="entry name" value="DUF2304"/>
</dbReference>
<reference evidence="2" key="1">
    <citation type="journal article" date="2014" name="Int. J. Syst. Evol. Microbiol.">
        <title>Complete genome sequence of Corynebacterium casei LMG S-19264T (=DSM 44701T), isolated from a smear-ripened cheese.</title>
        <authorList>
            <consortium name="US DOE Joint Genome Institute (JGI-PGF)"/>
            <person name="Walter F."/>
            <person name="Albersmeier A."/>
            <person name="Kalinowski J."/>
            <person name="Ruckert C."/>
        </authorList>
    </citation>
    <scope>NUCLEOTIDE SEQUENCE</scope>
    <source>
        <strain evidence="2">CGMCC 1.15533</strain>
    </source>
</reference>
<comment type="caution">
    <text evidence="2">The sequence shown here is derived from an EMBL/GenBank/DDBJ whole genome shotgun (WGS) entry which is preliminary data.</text>
</comment>
<dbReference type="Pfam" id="PF10066">
    <property type="entry name" value="DUF2304"/>
    <property type="match status" value="1"/>
</dbReference>
<evidence type="ECO:0000256" key="1">
    <source>
        <dbReference type="SAM" id="Phobius"/>
    </source>
</evidence>
<name>A0A917A552_9STRE</name>
<gene>
    <name evidence="2" type="ORF">GCM10011510_06290</name>
</gene>
<dbReference type="AlphaFoldDB" id="A0A917A552"/>
<evidence type="ECO:0000313" key="2">
    <source>
        <dbReference type="EMBL" id="GGE27870.1"/>
    </source>
</evidence>
<sequence>MLSYTARLFISTIIALFLMWMLQLIRKHTLNIRYALSWFLLSVALLLFVWFPQLLNNLTVLVGIYSPTNLLFFVGFCLSLGIIFSLTNIVSSHAQKIKQLSQTIALMDKELRSHDE</sequence>
<keyword evidence="1" id="KW-0472">Membrane</keyword>
<dbReference type="Proteomes" id="UP000660801">
    <property type="component" value="Unassembled WGS sequence"/>
</dbReference>
<keyword evidence="3" id="KW-1185">Reference proteome</keyword>
<keyword evidence="1" id="KW-0812">Transmembrane</keyword>
<feature type="transmembrane region" description="Helical" evidence="1">
    <location>
        <begin position="32"/>
        <end position="51"/>
    </location>
</feature>
<keyword evidence="1" id="KW-1133">Transmembrane helix</keyword>
<proteinExistence type="predicted"/>
<evidence type="ECO:0000313" key="3">
    <source>
        <dbReference type="Proteomes" id="UP000660801"/>
    </source>
</evidence>
<evidence type="ECO:0008006" key="4">
    <source>
        <dbReference type="Google" id="ProtNLM"/>
    </source>
</evidence>
<dbReference type="OrthoDB" id="2876319at2"/>
<feature type="transmembrane region" description="Helical" evidence="1">
    <location>
        <begin position="71"/>
        <end position="90"/>
    </location>
</feature>
<reference evidence="2" key="2">
    <citation type="submission" date="2020-09" db="EMBL/GenBank/DDBJ databases">
        <authorList>
            <person name="Sun Q."/>
            <person name="Zhou Y."/>
        </authorList>
    </citation>
    <scope>NUCLEOTIDE SEQUENCE</scope>
    <source>
        <strain evidence="2">CGMCC 1.15533</strain>
    </source>
</reference>
<dbReference type="RefSeq" id="WP_068992318.1">
    <property type="nucleotide sequence ID" value="NZ_BMJN01000007.1"/>
</dbReference>
<feature type="transmembrane region" description="Helical" evidence="1">
    <location>
        <begin position="6"/>
        <end position="25"/>
    </location>
</feature>
<dbReference type="EMBL" id="BMJN01000007">
    <property type="protein sequence ID" value="GGE27870.1"/>
    <property type="molecule type" value="Genomic_DNA"/>
</dbReference>
<protein>
    <recommendedName>
        <fullName evidence="4">DUF2304 domain-containing protein</fullName>
    </recommendedName>
</protein>
<organism evidence="2 3">
    <name type="scientific">Streptococcus himalayensis</name>
    <dbReference type="NCBI Taxonomy" id="1888195"/>
    <lineage>
        <taxon>Bacteria</taxon>
        <taxon>Bacillati</taxon>
        <taxon>Bacillota</taxon>
        <taxon>Bacilli</taxon>
        <taxon>Lactobacillales</taxon>
        <taxon>Streptococcaceae</taxon>
        <taxon>Streptococcus</taxon>
    </lineage>
</organism>